<dbReference type="Pfam" id="PF13180">
    <property type="entry name" value="PDZ_2"/>
    <property type="match status" value="1"/>
</dbReference>
<dbReference type="InterPro" id="IPR027268">
    <property type="entry name" value="Peptidase_M4/M1_CTD_sf"/>
</dbReference>
<dbReference type="Pfam" id="PF17899">
    <property type="entry name" value="Peptidase_M61_N"/>
    <property type="match status" value="1"/>
</dbReference>
<dbReference type="SUPFAM" id="SSF50156">
    <property type="entry name" value="PDZ domain-like"/>
    <property type="match status" value="1"/>
</dbReference>
<dbReference type="RefSeq" id="WP_193799736.1">
    <property type="nucleotide sequence ID" value="NZ_JADEWC010000003.1"/>
</dbReference>
<dbReference type="PROSITE" id="PS50106">
    <property type="entry name" value="PDZ"/>
    <property type="match status" value="1"/>
</dbReference>
<proteinExistence type="predicted"/>
<dbReference type="Gene3D" id="1.10.390.10">
    <property type="entry name" value="Neutral Protease Domain 2"/>
    <property type="match status" value="1"/>
</dbReference>
<dbReference type="InterPro" id="IPR036034">
    <property type="entry name" value="PDZ_sf"/>
</dbReference>
<evidence type="ECO:0000313" key="3">
    <source>
        <dbReference type="Proteomes" id="UP000654604"/>
    </source>
</evidence>
<keyword evidence="3" id="KW-1185">Reference proteome</keyword>
<gene>
    <name evidence="2" type="ORF">IQ215_02440</name>
</gene>
<sequence>MNIQQPDIYYQVSMENPELHLFQVNLTVSNWVDEILDIIMPVWTPGSYLVREYSKNLQEFSALDAKTNQSITWQKKSKNHWQIEAKNTKEIKISYKIYANELTVRTNHLDSTHGYFNGAALFFYIPEYQHIPHTVSIIPPRKDWQVTTSLLKISHNTFCADCFDTLVDSPFEIGTQEIDNFVVSDKPHQWVTWGKGNLDKEKLIKDTKAIIEKEEELFGDLPYEDYFFLLHLSGSGFGGLEHKKCCVLNYPRFGFRKKDKYNRFMQLVAHEFFHLWNVKRIRPKELENFDYSKENYTASLWFCEGVTSYYDIFIPYRAKVYSRKTLLDLLSKDISQYLSIPGRHIQPLRESSFDAWIKLYRRDAYSNNNQISYYLKGQFIALFLDLIIRKNSGGKKCFDDVMREMWQRFGIDEIGYTEEELKGVIEEVAVQDLTEFWDLYLNSTQELPFNEFFKPFGLKLEAKTSKDSHPYLGILIQKEGGMEKINFVDANSPAGKVGIEAGDELLAIDGFRVGADNIGDRLRDYQEGDEIEVTIFHQDELKSLMVTLDKAKVFSYQLKVMDKLNDNQRTLLANFFGEE</sequence>
<dbReference type="Pfam" id="PF05299">
    <property type="entry name" value="Peptidase_M61"/>
    <property type="match status" value="1"/>
</dbReference>
<dbReference type="InterPro" id="IPR001478">
    <property type="entry name" value="PDZ"/>
</dbReference>
<dbReference type="InterPro" id="IPR024191">
    <property type="entry name" value="Peptidase_M61"/>
</dbReference>
<dbReference type="EMBL" id="JADEWC010000003">
    <property type="protein sequence ID" value="MBE9221546.1"/>
    <property type="molecule type" value="Genomic_DNA"/>
</dbReference>
<dbReference type="Gene3D" id="2.60.40.3650">
    <property type="match status" value="1"/>
</dbReference>
<evidence type="ECO:0000313" key="2">
    <source>
        <dbReference type="EMBL" id="MBE9221546.1"/>
    </source>
</evidence>
<feature type="domain" description="PDZ" evidence="1">
    <location>
        <begin position="461"/>
        <end position="510"/>
    </location>
</feature>
<organism evidence="2 3">
    <name type="scientific">Cyanobacterium stanieri LEGE 03274</name>
    <dbReference type="NCBI Taxonomy" id="1828756"/>
    <lineage>
        <taxon>Bacteria</taxon>
        <taxon>Bacillati</taxon>
        <taxon>Cyanobacteriota</taxon>
        <taxon>Cyanophyceae</taxon>
        <taxon>Oscillatoriophycideae</taxon>
        <taxon>Chroococcales</taxon>
        <taxon>Geminocystaceae</taxon>
        <taxon>Cyanobacterium</taxon>
    </lineage>
</organism>
<reference evidence="2 3" key="1">
    <citation type="submission" date="2020-10" db="EMBL/GenBank/DDBJ databases">
        <authorList>
            <person name="Castelo-Branco R."/>
            <person name="Eusebio N."/>
            <person name="Adriana R."/>
            <person name="Vieira A."/>
            <person name="Brugerolle De Fraissinette N."/>
            <person name="Rezende De Castro R."/>
            <person name="Schneider M.P."/>
            <person name="Vasconcelos V."/>
            <person name="Leao P.N."/>
        </authorList>
    </citation>
    <scope>NUCLEOTIDE SEQUENCE [LARGE SCALE GENOMIC DNA]</scope>
    <source>
        <strain evidence="2 3">LEGE 03274</strain>
    </source>
</reference>
<protein>
    <submittedName>
        <fullName evidence="2">M61 family metallopeptidase</fullName>
    </submittedName>
</protein>
<accession>A0ABR9V0Y7</accession>
<evidence type="ECO:0000259" key="1">
    <source>
        <dbReference type="PROSITE" id="PS50106"/>
    </source>
</evidence>
<dbReference type="Gene3D" id="2.30.42.10">
    <property type="match status" value="1"/>
</dbReference>
<dbReference type="PIRSF" id="PIRSF016493">
    <property type="entry name" value="Glycyl_aminpptds"/>
    <property type="match status" value="1"/>
</dbReference>
<name>A0ABR9V0Y7_9CHRO</name>
<comment type="caution">
    <text evidence="2">The sequence shown here is derived from an EMBL/GenBank/DDBJ whole genome shotgun (WGS) entry which is preliminary data.</text>
</comment>
<dbReference type="Proteomes" id="UP000654604">
    <property type="component" value="Unassembled WGS sequence"/>
</dbReference>
<dbReference type="SUPFAM" id="SSF55486">
    <property type="entry name" value="Metalloproteases ('zincins'), catalytic domain"/>
    <property type="match status" value="1"/>
</dbReference>
<dbReference type="InterPro" id="IPR007963">
    <property type="entry name" value="Peptidase_M61_catalytic"/>
</dbReference>
<dbReference type="InterPro" id="IPR040756">
    <property type="entry name" value="Peptidase_M61_N"/>
</dbReference>